<evidence type="ECO:0000313" key="3">
    <source>
        <dbReference type="EMBL" id="AJK68128.1"/>
    </source>
</evidence>
<dbReference type="Gene3D" id="1.10.260.40">
    <property type="entry name" value="lambda repressor-like DNA-binding domains"/>
    <property type="match status" value="1"/>
</dbReference>
<reference evidence="3 4" key="1">
    <citation type="submission" date="2014-05" db="EMBL/GenBank/DDBJ databases">
        <title>Complete genome sequence of Corynebacterium marinum DSM 44953.</title>
        <authorList>
            <person name="Schaffert L."/>
            <person name="Albersmeier A."/>
            <person name="Kalinowski J."/>
            <person name="Ruckert C."/>
        </authorList>
    </citation>
    <scope>NUCLEOTIDE SEQUENCE [LARGE SCALE GENOMIC DNA]</scope>
    <source>
        <strain evidence="3 4">DSM 44953</strain>
    </source>
</reference>
<dbReference type="Proteomes" id="UP000031928">
    <property type="component" value="Chromosome"/>
</dbReference>
<dbReference type="OrthoDB" id="4559617at2"/>
<dbReference type="InterPro" id="IPR001387">
    <property type="entry name" value="Cro/C1-type_HTH"/>
</dbReference>
<dbReference type="KEGG" id="cmq:B840_02500"/>
<dbReference type="AlphaFoldDB" id="A0A0B6TJL0"/>
<gene>
    <name evidence="3" type="ORF">B840_02500</name>
</gene>
<dbReference type="PROSITE" id="PS50943">
    <property type="entry name" value="HTH_CROC1"/>
    <property type="match status" value="1"/>
</dbReference>
<evidence type="ECO:0000259" key="2">
    <source>
        <dbReference type="PROSITE" id="PS50943"/>
    </source>
</evidence>
<keyword evidence="4" id="KW-1185">Reference proteome</keyword>
<dbReference type="GO" id="GO:0003677">
    <property type="term" value="F:DNA binding"/>
    <property type="evidence" value="ECO:0007669"/>
    <property type="project" value="InterPro"/>
</dbReference>
<dbReference type="EMBL" id="CP007790">
    <property type="protein sequence ID" value="AJK68128.1"/>
    <property type="molecule type" value="Genomic_DNA"/>
</dbReference>
<sequence>MAQRSEWKPWPSYGLRLGRNLSTLRRLRGLTQEQLASLSDISRNSISNIERNLNNSGTATDPHLSIVYRLARALDVPPAALLPGGDRLVADICSADEVGISIDWPGGEKDVRPFRRAFAQQGRGPRYEEDPVLGEADLPRAVDESGPKAVEGRGPVTE</sequence>
<dbReference type="InterPro" id="IPR010982">
    <property type="entry name" value="Lambda_DNA-bd_dom_sf"/>
</dbReference>
<dbReference type="RefSeq" id="WP_042620818.1">
    <property type="nucleotide sequence ID" value="NZ_CP007790.1"/>
</dbReference>
<feature type="region of interest" description="Disordered" evidence="1">
    <location>
        <begin position="120"/>
        <end position="158"/>
    </location>
</feature>
<feature type="domain" description="HTH cro/C1-type" evidence="2">
    <location>
        <begin position="21"/>
        <end position="81"/>
    </location>
</feature>
<dbReference type="SMART" id="SM00530">
    <property type="entry name" value="HTH_XRE"/>
    <property type="match status" value="1"/>
</dbReference>
<name>A0A0B6TJL0_9CORY</name>
<proteinExistence type="predicted"/>
<dbReference type="STRING" id="1224162.B840_02500"/>
<evidence type="ECO:0000313" key="4">
    <source>
        <dbReference type="Proteomes" id="UP000031928"/>
    </source>
</evidence>
<protein>
    <recommendedName>
        <fullName evidence="2">HTH cro/C1-type domain-containing protein</fullName>
    </recommendedName>
</protein>
<dbReference type="CDD" id="cd00093">
    <property type="entry name" value="HTH_XRE"/>
    <property type="match status" value="1"/>
</dbReference>
<accession>A0A0B6TJL0</accession>
<organism evidence="3 4">
    <name type="scientific">Corynebacterium marinum DSM 44953</name>
    <dbReference type="NCBI Taxonomy" id="1224162"/>
    <lineage>
        <taxon>Bacteria</taxon>
        <taxon>Bacillati</taxon>
        <taxon>Actinomycetota</taxon>
        <taxon>Actinomycetes</taxon>
        <taxon>Mycobacteriales</taxon>
        <taxon>Corynebacteriaceae</taxon>
        <taxon>Corynebacterium</taxon>
    </lineage>
</organism>
<dbReference type="SUPFAM" id="SSF47413">
    <property type="entry name" value="lambda repressor-like DNA-binding domains"/>
    <property type="match status" value="1"/>
</dbReference>
<feature type="compositionally biased region" description="Basic and acidic residues" evidence="1">
    <location>
        <begin position="137"/>
        <end position="146"/>
    </location>
</feature>
<evidence type="ECO:0000256" key="1">
    <source>
        <dbReference type="SAM" id="MobiDB-lite"/>
    </source>
</evidence>
<dbReference type="HOGENOM" id="CLU_121343_1_0_11"/>
<dbReference type="Pfam" id="PF01381">
    <property type="entry name" value="HTH_3"/>
    <property type="match status" value="1"/>
</dbReference>